<reference evidence="2" key="1">
    <citation type="journal article" date="2019" name="Int. J. Syst. Evol. Microbiol.">
        <title>The Global Catalogue of Microorganisms (GCM) 10K type strain sequencing project: providing services to taxonomists for standard genome sequencing and annotation.</title>
        <authorList>
            <consortium name="The Broad Institute Genomics Platform"/>
            <consortium name="The Broad Institute Genome Sequencing Center for Infectious Disease"/>
            <person name="Wu L."/>
            <person name="Ma J."/>
        </authorList>
    </citation>
    <scope>NUCLEOTIDE SEQUENCE [LARGE SCALE GENOMIC DNA]</scope>
    <source>
        <strain evidence="2">CCM 7941</strain>
    </source>
</reference>
<accession>A0ABV7LDM8</accession>
<dbReference type="Pfam" id="PF05717">
    <property type="entry name" value="TnpB_IS66"/>
    <property type="match status" value="1"/>
</dbReference>
<dbReference type="EMBL" id="JBHRUV010000028">
    <property type="protein sequence ID" value="MFC3265946.1"/>
    <property type="molecule type" value="Genomic_DNA"/>
</dbReference>
<comment type="caution">
    <text evidence="1">The sequence shown here is derived from an EMBL/GenBank/DDBJ whole genome shotgun (WGS) entry which is preliminary data.</text>
</comment>
<protein>
    <submittedName>
        <fullName evidence="1">IS66 family insertion sequence element accessory protein TnpB</fullName>
    </submittedName>
</protein>
<keyword evidence="2" id="KW-1185">Reference proteome</keyword>
<sequence>MVFPDPAMMLAAIGKLVHHTPFSMLNTENYEDAPRSRHSEPARPAAFATTYATPILSRSVMVATWPIYFDRTGICLLAKRLEDETSAGHSFTHRVVGLTAAQPPALAEGLDWRRVQEGPPAAAHWTTVATLRP</sequence>
<evidence type="ECO:0000313" key="2">
    <source>
        <dbReference type="Proteomes" id="UP001595536"/>
    </source>
</evidence>
<dbReference type="InterPro" id="IPR008878">
    <property type="entry name" value="Transposase_IS66_Orf2"/>
</dbReference>
<gene>
    <name evidence="1" type="primary">tnpB</name>
    <name evidence="1" type="ORF">ACFOEX_06225</name>
</gene>
<name>A0ABV7LDM8_9HYPH</name>
<dbReference type="RefSeq" id="WP_376829306.1">
    <property type="nucleotide sequence ID" value="NZ_JBHLWR010000006.1"/>
</dbReference>
<dbReference type="Proteomes" id="UP001595536">
    <property type="component" value="Unassembled WGS sequence"/>
</dbReference>
<evidence type="ECO:0000313" key="1">
    <source>
        <dbReference type="EMBL" id="MFC3265946.1"/>
    </source>
</evidence>
<proteinExistence type="predicted"/>
<organism evidence="1 2">
    <name type="scientific">Camelimonas abortus</name>
    <dbReference type="NCBI Taxonomy" id="1017184"/>
    <lineage>
        <taxon>Bacteria</taxon>
        <taxon>Pseudomonadati</taxon>
        <taxon>Pseudomonadota</taxon>
        <taxon>Alphaproteobacteria</taxon>
        <taxon>Hyphomicrobiales</taxon>
        <taxon>Chelatococcaceae</taxon>
        <taxon>Camelimonas</taxon>
    </lineage>
</organism>